<name>A0ABU8WES5_9BURK</name>
<evidence type="ECO:0000256" key="1">
    <source>
        <dbReference type="SAM" id="SignalP"/>
    </source>
</evidence>
<reference evidence="2 3" key="1">
    <citation type="submission" date="2024-03" db="EMBL/GenBank/DDBJ databases">
        <title>Novel species of the genus Variovorax.</title>
        <authorList>
            <person name="Liu Q."/>
            <person name="Xin Y.-H."/>
        </authorList>
    </citation>
    <scope>NUCLEOTIDE SEQUENCE [LARGE SCALE GENOMIC DNA]</scope>
    <source>
        <strain evidence="2 3">KACC 18900</strain>
    </source>
</reference>
<feature type="signal peptide" evidence="1">
    <location>
        <begin position="1"/>
        <end position="28"/>
    </location>
</feature>
<sequence length="128" mass="13822">MFRFRSAHRCFSAFVVMLSLLFSQLALAGYSCPAMAAPESMAERMARGAPCEGGDEVQPVLCHQHAVNASQSFEPAKPVTPSLPMVVQVLPAPSMLPVTDAAGLRVAHVPEQRPPPDPVFLATRRLRV</sequence>
<proteinExistence type="predicted"/>
<keyword evidence="1" id="KW-0732">Signal</keyword>
<dbReference type="RefSeq" id="WP_340340645.1">
    <property type="nucleotide sequence ID" value="NZ_JBBKZT010000001.1"/>
</dbReference>
<dbReference type="PROSITE" id="PS51257">
    <property type="entry name" value="PROKAR_LIPOPROTEIN"/>
    <property type="match status" value="1"/>
</dbReference>
<organism evidence="2 3">
    <name type="scientific">Variovorax rhizosphaerae</name>
    <dbReference type="NCBI Taxonomy" id="1836200"/>
    <lineage>
        <taxon>Bacteria</taxon>
        <taxon>Pseudomonadati</taxon>
        <taxon>Pseudomonadota</taxon>
        <taxon>Betaproteobacteria</taxon>
        <taxon>Burkholderiales</taxon>
        <taxon>Comamonadaceae</taxon>
        <taxon>Variovorax</taxon>
    </lineage>
</organism>
<comment type="caution">
    <text evidence="2">The sequence shown here is derived from an EMBL/GenBank/DDBJ whole genome shotgun (WGS) entry which is preliminary data.</text>
</comment>
<dbReference type="Proteomes" id="UP001385892">
    <property type="component" value="Unassembled WGS sequence"/>
</dbReference>
<evidence type="ECO:0000313" key="2">
    <source>
        <dbReference type="EMBL" id="MEJ8845479.1"/>
    </source>
</evidence>
<gene>
    <name evidence="2" type="ORF">WKW82_02395</name>
</gene>
<evidence type="ECO:0008006" key="4">
    <source>
        <dbReference type="Google" id="ProtNLM"/>
    </source>
</evidence>
<accession>A0ABU8WES5</accession>
<keyword evidence="3" id="KW-1185">Reference proteome</keyword>
<evidence type="ECO:0000313" key="3">
    <source>
        <dbReference type="Proteomes" id="UP001385892"/>
    </source>
</evidence>
<feature type="chain" id="PRO_5047024626" description="DUF2946 domain-containing protein" evidence="1">
    <location>
        <begin position="29"/>
        <end position="128"/>
    </location>
</feature>
<dbReference type="EMBL" id="JBBKZT010000001">
    <property type="protein sequence ID" value="MEJ8845479.1"/>
    <property type="molecule type" value="Genomic_DNA"/>
</dbReference>
<protein>
    <recommendedName>
        <fullName evidence="4">DUF2946 domain-containing protein</fullName>
    </recommendedName>
</protein>